<feature type="domain" description="Putative zinc-finger" evidence="3">
    <location>
        <begin position="939"/>
        <end position="956"/>
    </location>
</feature>
<dbReference type="Pfam" id="PF10650">
    <property type="entry name" value="zf-C3H1"/>
    <property type="match status" value="1"/>
</dbReference>
<feature type="compositionally biased region" description="Polar residues" evidence="2">
    <location>
        <begin position="280"/>
        <end position="301"/>
    </location>
</feature>
<dbReference type="SMART" id="SM00386">
    <property type="entry name" value="HAT"/>
    <property type="match status" value="2"/>
</dbReference>
<dbReference type="GO" id="GO:0006396">
    <property type="term" value="P:RNA processing"/>
    <property type="evidence" value="ECO:0007669"/>
    <property type="project" value="InterPro"/>
</dbReference>
<dbReference type="InParanoid" id="A0A2G5D660"/>
<feature type="region of interest" description="Disordered" evidence="2">
    <location>
        <begin position="259"/>
        <end position="339"/>
    </location>
</feature>
<feature type="compositionally biased region" description="Basic and acidic residues" evidence="2">
    <location>
        <begin position="146"/>
        <end position="171"/>
    </location>
</feature>
<dbReference type="PANTHER" id="PTHR21563">
    <property type="entry name" value="ZINC FINGER C3H1 DOMAIN-CONTAINING PROTEIN"/>
    <property type="match status" value="1"/>
</dbReference>
<dbReference type="Proteomes" id="UP000230069">
    <property type="component" value="Unassembled WGS sequence"/>
</dbReference>
<proteinExistence type="predicted"/>
<feature type="compositionally biased region" description="Polar residues" evidence="2">
    <location>
        <begin position="262"/>
        <end position="273"/>
    </location>
</feature>
<dbReference type="GO" id="GO:0005634">
    <property type="term" value="C:nucleus"/>
    <property type="evidence" value="ECO:0007669"/>
    <property type="project" value="TreeGrafter"/>
</dbReference>
<reference evidence="4 5" key="1">
    <citation type="submission" date="2017-09" db="EMBL/GenBank/DDBJ databases">
        <title>WGS assembly of Aquilegia coerulea Goldsmith.</title>
        <authorList>
            <person name="Hodges S."/>
            <person name="Kramer E."/>
            <person name="Nordborg M."/>
            <person name="Tomkins J."/>
            <person name="Borevitz J."/>
            <person name="Derieg N."/>
            <person name="Yan J."/>
            <person name="Mihaltcheva S."/>
            <person name="Hayes R.D."/>
            <person name="Rokhsar D."/>
        </authorList>
    </citation>
    <scope>NUCLEOTIDE SEQUENCE [LARGE SCALE GENOMIC DNA]</scope>
    <source>
        <strain evidence="5">cv. Goldsmith</strain>
    </source>
</reference>
<dbReference type="OrthoDB" id="1922977at2759"/>
<feature type="region of interest" description="Disordered" evidence="2">
    <location>
        <begin position="13"/>
        <end position="112"/>
    </location>
</feature>
<dbReference type="InterPro" id="IPR039278">
    <property type="entry name" value="Red1"/>
</dbReference>
<dbReference type="InterPro" id="IPR011990">
    <property type="entry name" value="TPR-like_helical_dom_sf"/>
</dbReference>
<protein>
    <recommendedName>
        <fullName evidence="3">Putative zinc-finger domain-containing protein</fullName>
    </recommendedName>
</protein>
<evidence type="ECO:0000313" key="4">
    <source>
        <dbReference type="EMBL" id="PIA39009.1"/>
    </source>
</evidence>
<evidence type="ECO:0000259" key="3">
    <source>
        <dbReference type="Pfam" id="PF10650"/>
    </source>
</evidence>
<keyword evidence="5" id="KW-1185">Reference proteome</keyword>
<evidence type="ECO:0000256" key="1">
    <source>
        <dbReference type="SAM" id="Coils"/>
    </source>
</evidence>
<organism evidence="4 5">
    <name type="scientific">Aquilegia coerulea</name>
    <name type="common">Rocky mountain columbine</name>
    <dbReference type="NCBI Taxonomy" id="218851"/>
    <lineage>
        <taxon>Eukaryota</taxon>
        <taxon>Viridiplantae</taxon>
        <taxon>Streptophyta</taxon>
        <taxon>Embryophyta</taxon>
        <taxon>Tracheophyta</taxon>
        <taxon>Spermatophyta</taxon>
        <taxon>Magnoliopsida</taxon>
        <taxon>Ranunculales</taxon>
        <taxon>Ranunculaceae</taxon>
        <taxon>Thalictroideae</taxon>
        <taxon>Aquilegia</taxon>
    </lineage>
</organism>
<keyword evidence="1" id="KW-0175">Coiled coil</keyword>
<sequence length="1730" mass="193489">MEEIDELRAKVIASMATSVSNQKKKSPKNKEEGELSSSDTGENPTCSSAPSTTATPPTVESNVAIMPKSNQSYKTGNFVSANDPFADIQHRKSVKQNHSKPLLRNSVPSKVGNRYTSSWYASSVPKNNLVISFSDDDSGSDSQEQTPEKISGRKEIRHVEERSSTQPDPEHTPINANSQIKRMPKIVSSSRTSVSSMTKIHGANSRGLGPSVVEPVPHIRRADNACAIQEHEVSAGVNLNNRKLENLRQQIAVRENQLKLKSVQQSKSTNSGSYHDHSGITLNQSAGKKNEPASGNTTKLASNEPEKKRLRLDPYQGKLNLDGQQQIHGSSTKSESRLRLPSTENFRQKNGQLVSCSPQTTLDIIAEKQPAKAGKQIPVSSGPLVHRATNGESCTSFHDTTPLKAQNLQFLNRQGDTSSSCYQSGKSNRLIDLSAVSDRSSSLLQMASRENNGGACKFNISSPNKSDQVTLVHLPLWDSSLLFASGQYIVSNHQRIVISYWCALLRAFLNLCHYVCLECLVLGSQSESHVSIESLAKMEESHDKELEEAQEHRHKCELEERNALKAYRESQRALFQANARCTHLYRERELFSAQFRAFMMEDSSSLWPSVWHQHPKSGRERLNDIPDADVGHLPALGNKTRAEFEVLNNNPSIQCTNGTIDRTFSQQMRGYNLVSEPCNEVDRNTLGLLHHKDNDDINGFCAPTQHTNFSADEDEEASLLDRGTTQSMIMLKDVESFEERVQDLNKNSEGVSSADNPDDYALLEASLRSELFARLGTKSISKDKNLHDLEEHTTHNGIECLNEINSDTHFSDKQYVESGEKQISNIGGNFYIVPFPQLYGLLSRSSSLAEACTSTSFSLPFPVLKLAFSYMKVTPVVNIGKIQKKTREKCVDDTSQKEESGLAHSELVLSDLRARLRGNMGDVGSYASDRLIDPFWPVCMFELRGKCNDEACLWQHEKDYSGRKTKQHDNSESANCEGVLSTHVENIKSAPPTYSVGLDVLKADLHTPGLVLARSIGRCWQKGFSTSSAAPITTIQRSLFTNMPFAYSSGGPLGGQGSRSRHSLYFQSQDDSLIKQGLDDPEQFLDRALVIFDGDVNDVEGVSKARSILSQALDAYPTSLPLWIVFLSIHYRNKPTIGKDDKFSHAIHYNEGSYELWIMYVNSRVQLDDCLVAYERAIAALCRHESLPDRDKVHDSACILDLFLQLVDCLRMSGDVEKAIQRIYGLLPTPTEVASKSVISLSDILACLTVSDKCIFWVCCVYIVIYRKLPDATVQQFGSKQELQFMVEWPSVELTTVEKHRALELMSMGVVSVASNGGKYEREMHFLYSSHVQCVAVLEGLACSKNLLEKYIKVQPNCLELVLTSARLCRICSGDRSFDGFDEATRSWHKEFPGVQCIWNQYAQCALAGEEFNFAKELMVRWFESVWKVECIPSGQLDVMDDGGLDDAPELRSRNPDVCLTFSNPMDDMFGLLNLALHMWLQKDEVKARLAIDKALKVASPEDFEHCVREHAAFVYSDILDSMEDAPCSEILRLLNIYLKDPRVLPVSEPLSRKFCRDIRKPRIRQLINNILGPIPCNFYLINSVLESWYGPSLLPENYGDLQDLVDLIETLMDLYPANYSLALAVCKLITRKFTSGIASASVMFWARSVLVNSIYQAFPVAPEHKWVEVADILSNLVDAQDIIESFHQRALSIYPFSIKVWKSYYNFSKKTGNGSLVIQRAREKGVKLE</sequence>
<dbReference type="GO" id="GO:0000178">
    <property type="term" value="C:exosome (RNase complex)"/>
    <property type="evidence" value="ECO:0007669"/>
    <property type="project" value="TreeGrafter"/>
</dbReference>
<accession>A0A2G5D660</accession>
<evidence type="ECO:0000313" key="5">
    <source>
        <dbReference type="Proteomes" id="UP000230069"/>
    </source>
</evidence>
<name>A0A2G5D660_AQUCA</name>
<feature type="compositionally biased region" description="Polar residues" evidence="2">
    <location>
        <begin position="68"/>
        <end position="80"/>
    </location>
</feature>
<evidence type="ECO:0000256" key="2">
    <source>
        <dbReference type="SAM" id="MobiDB-lite"/>
    </source>
</evidence>
<dbReference type="Gene3D" id="1.25.40.10">
    <property type="entry name" value="Tetratricopeptide repeat domain"/>
    <property type="match status" value="1"/>
</dbReference>
<dbReference type="PANTHER" id="PTHR21563:SF3">
    <property type="entry name" value="ZINC FINGER C3H1 DOMAIN-CONTAINING PROTEIN"/>
    <property type="match status" value="1"/>
</dbReference>
<dbReference type="InterPro" id="IPR019607">
    <property type="entry name" value="Putative_zinc-finger_domain"/>
</dbReference>
<feature type="region of interest" description="Disordered" evidence="2">
    <location>
        <begin position="131"/>
        <end position="181"/>
    </location>
</feature>
<dbReference type="SUPFAM" id="SSF48452">
    <property type="entry name" value="TPR-like"/>
    <property type="match status" value="1"/>
</dbReference>
<feature type="coiled-coil region" evidence="1">
    <location>
        <begin position="532"/>
        <end position="559"/>
    </location>
</feature>
<feature type="compositionally biased region" description="Polar residues" evidence="2">
    <location>
        <begin position="322"/>
        <end position="333"/>
    </location>
</feature>
<dbReference type="EMBL" id="KZ305044">
    <property type="protein sequence ID" value="PIA39009.1"/>
    <property type="molecule type" value="Genomic_DNA"/>
</dbReference>
<dbReference type="InterPro" id="IPR003107">
    <property type="entry name" value="HAT"/>
</dbReference>
<feature type="compositionally biased region" description="Low complexity" evidence="2">
    <location>
        <begin position="44"/>
        <end position="58"/>
    </location>
</feature>
<gene>
    <name evidence="4" type="ORF">AQUCO_02700292v1</name>
</gene>
<dbReference type="FunCoup" id="A0A2G5D660">
    <property type="interactions" value="1285"/>
</dbReference>
<dbReference type="STRING" id="218851.A0A2G5D660"/>